<keyword evidence="6" id="KW-1185">Reference proteome</keyword>
<dbReference type="AlphaFoldDB" id="A0A1R2D2T5"/>
<sequence length="1142" mass="129214">MLVRIVFLSVLCESVKINLTPNLGPSPPLITHSSAVYDEMTSNLITIGGFNTESEQLTREIFTFNLLNNTWGEIIPESEYIPEPFQDHYLHLTKSRVILVLFPVSDKGLLSDIFAFDLKTLKWEKKTLTGEPISSRRHSSICSFSHNGTDYFAIYGGFEKSEYDENLYLVDSDQFISYKLPNNGLDSPGIKDSASFIYHEGKLILYGSSNIFDKFSSEENLYIYDMETLAWNKTITKGNINKVFFHKAVIQKKSMFIYFGHDDNGPTNILKRLDLDTYTWEYIGKIDERYFLGFIACEVENILYFLHAYTNNTIYEPILSIDIATNPTMIFEVAPRFEWPRKRQGHCMITMNNKLVIIGGLAEDDLTYLDDVWQLDTETVIWTKLVISGDSFKGRAYMSCYIFDGMIFLSGGKNNNDIFDDTLFLNLKSFTWTKINPLSSINFKTYSSCVVSGNFIYTAFGVSINGYLDTIFLYNFTSNSLKVSYHELGPKIKLANHVCWISNSIDKDEIFIANGETSNGNPSRYLYKVTIFANDTDKYNVKIVAESDELAKTMTALVKNDDFAFLIFGVMRNKFVSDDITCVNLKTFQINSIDTGIYAYGHAASHLRDKIYVFGSGGFYGRSKKRSASSKLYSVINTNDDIFEFGCGPGSDGPICKPCSQGFYYDSKECYQCPPGTYSHEQGAISRFACTRCPKGSYSDTFGSRYCRECPISANCTIGSSSLNSSFTLFSDNIKYTQPSAYTQNSDFINKVNNISLFVLAGISFLLIMLLIFNKFMRNNMKKIDLFSGSHNTLENNPIIIRKTLLGGYFSCVFFFTAFSIILNQTLSYFNNNVLENKTLIPLVIENRPIYSESFYIRTELSVFGGSCELSQFGGEMKILLDETNIDFSYKNYKAWQIFGENKKCVVEIFYEKFAIHYESSIVLKIHDFLAYAGMINITIETNSSIPNGNSIIEQTLVPDNDNEVFNGNSYNEFFIKVTPSLFESESSSWPSLSKGFHLSQSQVPTKGSSVDEKALSVVGGVHIKINLSQSENLLYTKRTLKNSFFVVISALTGAVFGVMGSFGSIMGFVEGKLDYVVNKIAKMKKLREIISIRKNIRLLFDDIQTESFNEKNDICSTSYDSGTLTKYSKIVPVSTFIDNLD</sequence>
<feature type="signal peptide" evidence="4">
    <location>
        <begin position="1"/>
        <end position="17"/>
    </location>
</feature>
<dbReference type="SMART" id="SM01411">
    <property type="entry name" value="Ephrin_rec_like"/>
    <property type="match status" value="1"/>
</dbReference>
<feature type="transmembrane region" description="Helical" evidence="3">
    <location>
        <begin position="755"/>
        <end position="773"/>
    </location>
</feature>
<dbReference type="SUPFAM" id="SSF50965">
    <property type="entry name" value="Galactose oxidase, central domain"/>
    <property type="match status" value="2"/>
</dbReference>
<feature type="chain" id="PRO_5012187355" description="Tyrosine-protein kinase ephrin type A/B receptor-like domain-containing protein" evidence="4">
    <location>
        <begin position="18"/>
        <end position="1142"/>
    </location>
</feature>
<dbReference type="SUPFAM" id="SSF117281">
    <property type="entry name" value="Kelch motif"/>
    <property type="match status" value="1"/>
</dbReference>
<evidence type="ECO:0000313" key="5">
    <source>
        <dbReference type="EMBL" id="OMJ95575.1"/>
    </source>
</evidence>
<dbReference type="Proteomes" id="UP000187209">
    <property type="component" value="Unassembled WGS sequence"/>
</dbReference>
<dbReference type="PANTHER" id="PTHR46093:SF18">
    <property type="entry name" value="FIBRONECTIN TYPE-III DOMAIN-CONTAINING PROTEIN"/>
    <property type="match status" value="1"/>
</dbReference>
<dbReference type="SUPFAM" id="SSF57184">
    <property type="entry name" value="Growth factor receptor domain"/>
    <property type="match status" value="1"/>
</dbReference>
<accession>A0A1R2D2T5</accession>
<proteinExistence type="predicted"/>
<dbReference type="InterPro" id="IPR009030">
    <property type="entry name" value="Growth_fac_rcpt_cys_sf"/>
</dbReference>
<feature type="transmembrane region" description="Helical" evidence="3">
    <location>
        <begin position="1045"/>
        <end position="1070"/>
    </location>
</feature>
<keyword evidence="2" id="KW-0677">Repeat</keyword>
<reference evidence="5 6" key="1">
    <citation type="submission" date="2016-11" db="EMBL/GenBank/DDBJ databases">
        <title>The macronuclear genome of Stentor coeruleus: a giant cell with tiny introns.</title>
        <authorList>
            <person name="Slabodnick M."/>
            <person name="Ruby J.G."/>
            <person name="Reiff S.B."/>
            <person name="Swart E.C."/>
            <person name="Gosai S."/>
            <person name="Prabakaran S."/>
            <person name="Witkowska E."/>
            <person name="Larue G.E."/>
            <person name="Fisher S."/>
            <person name="Freeman R.M."/>
            <person name="Gunawardena J."/>
            <person name="Chu W."/>
            <person name="Stover N.A."/>
            <person name="Gregory B.D."/>
            <person name="Nowacki M."/>
            <person name="Derisi J."/>
            <person name="Roy S.W."/>
            <person name="Marshall W.F."/>
            <person name="Sood P."/>
        </authorList>
    </citation>
    <scope>NUCLEOTIDE SEQUENCE [LARGE SCALE GENOMIC DNA]</scope>
    <source>
        <strain evidence="5">WM001</strain>
    </source>
</reference>
<protein>
    <recommendedName>
        <fullName evidence="7">Tyrosine-protein kinase ephrin type A/B receptor-like domain-containing protein</fullName>
    </recommendedName>
</protein>
<keyword evidence="3" id="KW-0812">Transmembrane</keyword>
<dbReference type="InterPro" id="IPR011043">
    <property type="entry name" value="Gal_Oxase/kelch_b-propeller"/>
</dbReference>
<keyword evidence="3" id="KW-1133">Transmembrane helix</keyword>
<evidence type="ECO:0000256" key="1">
    <source>
        <dbReference type="ARBA" id="ARBA00022441"/>
    </source>
</evidence>
<evidence type="ECO:0000313" key="6">
    <source>
        <dbReference type="Proteomes" id="UP000187209"/>
    </source>
</evidence>
<keyword evidence="1" id="KW-0880">Kelch repeat</keyword>
<dbReference type="Pfam" id="PF24681">
    <property type="entry name" value="Kelch_KLHDC2_KLHL20_DRC7"/>
    <property type="match status" value="2"/>
</dbReference>
<evidence type="ECO:0000256" key="4">
    <source>
        <dbReference type="SAM" id="SignalP"/>
    </source>
</evidence>
<dbReference type="PANTHER" id="PTHR46093">
    <property type="entry name" value="ACYL-COA-BINDING DOMAIN-CONTAINING PROTEIN 5"/>
    <property type="match status" value="1"/>
</dbReference>
<organism evidence="5 6">
    <name type="scientific">Stentor coeruleus</name>
    <dbReference type="NCBI Taxonomy" id="5963"/>
    <lineage>
        <taxon>Eukaryota</taxon>
        <taxon>Sar</taxon>
        <taxon>Alveolata</taxon>
        <taxon>Ciliophora</taxon>
        <taxon>Postciliodesmatophora</taxon>
        <taxon>Heterotrichea</taxon>
        <taxon>Heterotrichida</taxon>
        <taxon>Stentoridae</taxon>
        <taxon>Stentor</taxon>
    </lineage>
</organism>
<keyword evidence="3" id="KW-0472">Membrane</keyword>
<evidence type="ECO:0000256" key="2">
    <source>
        <dbReference type="ARBA" id="ARBA00022737"/>
    </source>
</evidence>
<gene>
    <name evidence="5" type="ORF">SteCoe_991</name>
</gene>
<keyword evidence="4" id="KW-0732">Signal</keyword>
<dbReference type="InterPro" id="IPR015915">
    <property type="entry name" value="Kelch-typ_b-propeller"/>
</dbReference>
<name>A0A1R2D2T5_9CILI</name>
<dbReference type="OrthoDB" id="426628at2759"/>
<evidence type="ECO:0000256" key="3">
    <source>
        <dbReference type="SAM" id="Phobius"/>
    </source>
</evidence>
<dbReference type="Gene3D" id="2.120.10.80">
    <property type="entry name" value="Kelch-type beta propeller"/>
    <property type="match status" value="2"/>
</dbReference>
<evidence type="ECO:0008006" key="7">
    <source>
        <dbReference type="Google" id="ProtNLM"/>
    </source>
</evidence>
<dbReference type="EMBL" id="MPUH01000010">
    <property type="protein sequence ID" value="OMJ95575.1"/>
    <property type="molecule type" value="Genomic_DNA"/>
</dbReference>
<feature type="transmembrane region" description="Helical" evidence="3">
    <location>
        <begin position="804"/>
        <end position="823"/>
    </location>
</feature>
<comment type="caution">
    <text evidence="5">The sequence shown here is derived from an EMBL/GenBank/DDBJ whole genome shotgun (WGS) entry which is preliminary data.</text>
</comment>
<dbReference type="Gene3D" id="2.10.50.10">
    <property type="entry name" value="Tumor Necrosis Factor Receptor, subunit A, domain 2"/>
    <property type="match status" value="1"/>
</dbReference>
<dbReference type="CDD" id="cd00185">
    <property type="entry name" value="TNFRSF"/>
    <property type="match status" value="1"/>
</dbReference>